<dbReference type="OrthoDB" id="2634326at2759"/>
<gene>
    <name evidence="1" type="ORF">FA13DRAFT_1712737</name>
</gene>
<comment type="caution">
    <text evidence="1">The sequence shown here is derived from an EMBL/GenBank/DDBJ whole genome shotgun (WGS) entry which is preliminary data.</text>
</comment>
<dbReference type="AlphaFoldDB" id="A0A4Y7SZ97"/>
<name>A0A4Y7SZ97_COPMI</name>
<protein>
    <submittedName>
        <fullName evidence="1">Uncharacterized protein</fullName>
    </submittedName>
</protein>
<proteinExistence type="predicted"/>
<keyword evidence="2" id="KW-1185">Reference proteome</keyword>
<dbReference type="EMBL" id="QPFP01000042">
    <property type="protein sequence ID" value="TEB27162.1"/>
    <property type="molecule type" value="Genomic_DNA"/>
</dbReference>
<dbReference type="Proteomes" id="UP000298030">
    <property type="component" value="Unassembled WGS sequence"/>
</dbReference>
<accession>A0A4Y7SZ97</accession>
<organism evidence="1 2">
    <name type="scientific">Coprinellus micaceus</name>
    <name type="common">Glistening ink-cap mushroom</name>
    <name type="synonym">Coprinus micaceus</name>
    <dbReference type="NCBI Taxonomy" id="71717"/>
    <lineage>
        <taxon>Eukaryota</taxon>
        <taxon>Fungi</taxon>
        <taxon>Dikarya</taxon>
        <taxon>Basidiomycota</taxon>
        <taxon>Agaricomycotina</taxon>
        <taxon>Agaricomycetes</taxon>
        <taxon>Agaricomycetidae</taxon>
        <taxon>Agaricales</taxon>
        <taxon>Agaricineae</taxon>
        <taxon>Psathyrellaceae</taxon>
        <taxon>Coprinellus</taxon>
    </lineage>
</organism>
<sequence>MGKCIEEGKRSRWQFKPKCGTWRNRRLCHVGLDGDAKQSQAGATRDSVDCIASPHTLTTTAPLHISSLTSRLAFPFSLIPQACRDPASGKLEGKVELPSRSRVRCPPVPQIPFDAMPYPQIEFTPEQLDANHELLLHAKGDETFPKDHTFLSGMVVEFGQYFQTSNLPSQPQTPEGGHRDTFIRADCHYADGDPVQWPQPLGHDHFYLAAIPLYCPGRSDPLYDILFSRYPPDSSYLISSTSHFTRLIPAHVSALKKVHSHLEDRIGEYLQHPDYRDDPYSKKYIINNRRSYANAFLARIESQPMTVPEMRRCIAEFQRFTLDVIAALDWDTIYRRRIEGQDPPATKIDDRMGLFTQDPSMVMSCVKAGLPFYYIQNYKNLAHTRIDTLAFVDDPRDTLNFDEGRIKSPCIFKGKVNDPGRLVQIYYNSRHILHSANIFACNYNPPPPRSNPPRSLNNAERNADTHRGIQVTYHPYRSNTISTAQRSNLSASLIIQPVISPLLPRVLDPWMQAINTIDRTQFPTTLPTDRGFAFPFISLFFQTATQMVNKSMVFRWAQLRDTMIFRVGPGAPPLLACPIPNRVWRCALQLDPTTFGSIRTDNSSSRAALEKREGVAFLDSSCQAFNAQVETLLQQPAAWRGNLYSTSADLDEVVVKEILWEVNELNFRHELLALDRRFYIIPDPEKPEHRNLPTSPKALDRHDHILDCVVPPPLARAFHVVEYPQASRGLANPDVRQRVPQLNHLSRLMRGWSASFTAFDMLDPADDPATLVQREAELYKFYVHQFFIIFGRAPVVPRSL</sequence>
<reference evidence="1 2" key="1">
    <citation type="journal article" date="2019" name="Nat. Ecol. Evol.">
        <title>Megaphylogeny resolves global patterns of mushroom evolution.</title>
        <authorList>
            <person name="Varga T."/>
            <person name="Krizsan K."/>
            <person name="Foldi C."/>
            <person name="Dima B."/>
            <person name="Sanchez-Garcia M."/>
            <person name="Sanchez-Ramirez S."/>
            <person name="Szollosi G.J."/>
            <person name="Szarkandi J.G."/>
            <person name="Papp V."/>
            <person name="Albert L."/>
            <person name="Andreopoulos W."/>
            <person name="Angelini C."/>
            <person name="Antonin V."/>
            <person name="Barry K.W."/>
            <person name="Bougher N.L."/>
            <person name="Buchanan P."/>
            <person name="Buyck B."/>
            <person name="Bense V."/>
            <person name="Catcheside P."/>
            <person name="Chovatia M."/>
            <person name="Cooper J."/>
            <person name="Damon W."/>
            <person name="Desjardin D."/>
            <person name="Finy P."/>
            <person name="Geml J."/>
            <person name="Haridas S."/>
            <person name="Hughes K."/>
            <person name="Justo A."/>
            <person name="Karasinski D."/>
            <person name="Kautmanova I."/>
            <person name="Kiss B."/>
            <person name="Kocsube S."/>
            <person name="Kotiranta H."/>
            <person name="LaButti K.M."/>
            <person name="Lechner B.E."/>
            <person name="Liimatainen K."/>
            <person name="Lipzen A."/>
            <person name="Lukacs Z."/>
            <person name="Mihaltcheva S."/>
            <person name="Morgado L.N."/>
            <person name="Niskanen T."/>
            <person name="Noordeloos M.E."/>
            <person name="Ohm R.A."/>
            <person name="Ortiz-Santana B."/>
            <person name="Ovrebo C."/>
            <person name="Racz N."/>
            <person name="Riley R."/>
            <person name="Savchenko A."/>
            <person name="Shiryaev A."/>
            <person name="Soop K."/>
            <person name="Spirin V."/>
            <person name="Szebenyi C."/>
            <person name="Tomsovsky M."/>
            <person name="Tulloss R.E."/>
            <person name="Uehling J."/>
            <person name="Grigoriev I.V."/>
            <person name="Vagvolgyi C."/>
            <person name="Papp T."/>
            <person name="Martin F.M."/>
            <person name="Miettinen O."/>
            <person name="Hibbett D.S."/>
            <person name="Nagy L.G."/>
        </authorList>
    </citation>
    <scope>NUCLEOTIDE SEQUENCE [LARGE SCALE GENOMIC DNA]</scope>
    <source>
        <strain evidence="1 2">FP101781</strain>
    </source>
</reference>
<evidence type="ECO:0000313" key="2">
    <source>
        <dbReference type="Proteomes" id="UP000298030"/>
    </source>
</evidence>
<evidence type="ECO:0000313" key="1">
    <source>
        <dbReference type="EMBL" id="TEB27162.1"/>
    </source>
</evidence>